<gene>
    <name evidence="1" type="ORF">N3K66_000256</name>
</gene>
<name>A0ACC0VCW2_9HYPO</name>
<evidence type="ECO:0000313" key="2">
    <source>
        <dbReference type="Proteomes" id="UP001163324"/>
    </source>
</evidence>
<proteinExistence type="predicted"/>
<reference evidence="1" key="1">
    <citation type="submission" date="2022-10" db="EMBL/GenBank/DDBJ databases">
        <title>Complete Genome of Trichothecium roseum strain YXFP-22015, a Plant Pathogen Isolated from Citrus.</title>
        <authorList>
            <person name="Wang Y."/>
            <person name="Zhu L."/>
        </authorList>
    </citation>
    <scope>NUCLEOTIDE SEQUENCE</scope>
    <source>
        <strain evidence="1">YXFP-22015</strain>
    </source>
</reference>
<keyword evidence="2" id="KW-1185">Reference proteome</keyword>
<evidence type="ECO:0000313" key="1">
    <source>
        <dbReference type="EMBL" id="KAI9903727.1"/>
    </source>
</evidence>
<organism evidence="1 2">
    <name type="scientific">Trichothecium roseum</name>
    <dbReference type="NCBI Taxonomy" id="47278"/>
    <lineage>
        <taxon>Eukaryota</taxon>
        <taxon>Fungi</taxon>
        <taxon>Dikarya</taxon>
        <taxon>Ascomycota</taxon>
        <taxon>Pezizomycotina</taxon>
        <taxon>Sordariomycetes</taxon>
        <taxon>Hypocreomycetidae</taxon>
        <taxon>Hypocreales</taxon>
        <taxon>Hypocreales incertae sedis</taxon>
        <taxon>Trichothecium</taxon>
    </lineage>
</organism>
<accession>A0ACC0VCW2</accession>
<protein>
    <submittedName>
        <fullName evidence="1">Uncharacterized protein</fullName>
    </submittedName>
</protein>
<comment type="caution">
    <text evidence="1">The sequence shown here is derived from an EMBL/GenBank/DDBJ whole genome shotgun (WGS) entry which is preliminary data.</text>
</comment>
<sequence length="1827" mass="202984">MAAPSTEQRELQLLEKVEFKILGVANKEKKLQELLQTYLPPVILKAASDHPSVRLKVTQITVRLKTFIQPPEIVLPVKALLQQYKSNASSLVKQLNISFIQHSLERLDDDDRRDLIPIALQGCSGDEGQPRAKPFLHIILRLLLDARIPPRGTKDDEAFRNSIGFSSEADAKYMAKMIATFLRLRLPNATQDWTAANPTFSPQDIELFSVDAPDQQKIYQRISELKAKLVILLASGAFTDEEKFLPALYAASSFDTRVASTAEEIIKRSSVSMEDNVQVQRLFHAHSILPAAYRTRILGMLSKSSISTTMPEQIMRVVDLDFMAQDSTLAGREALQPSSSLERTKLHKSLFQYLSWVARMGPSGENFDIAPQLIKSMRNYVEGQGWPIPSEASYDDLSLRSRAYETIGLLARSADLSTDERLDLASWLFKSLSEDSTNDAVINIDGALSSLMASVPPPVGESEPHLKSLLLTYMLLSESDTALRSARHAAVKWANQCLSFSNVYARWINILAIGGRRDERNEVIEQGRKGLDPWTYHAHEDSDPSLPDWKDMLRVFFNSEITPESVTDAMSLDLKDDLVGPSKDVFFQNFQRDAISAFPLALRYCREIMFLTALEGFQVEPDWMQKLDANVKTDIKTRQQIRTYLRSVDQAELIFYLQACLAGAFLEDSPVVEECIRCFVDVASLSPASIMSRFKSSLGGILGLIKSNTKEIRHLGSRALGMVAAHPSMDSEEQQNLFTTLQNTFANSEKAIGSSLNVAEGGLVAFGHFCSRLAYYNKSVPSNFNFRFSSKLIAEDTQPSLLEASLECAAQVWAASLLLPKDMGEEDAPDIDATIKTLGSLAKKGNEKAISALGRLAIGITETQTQESDSELLSNGRIGAILSALFALHEIKRVEVQFTVGEAITAVIARWDSDFLKLTMDVESQHTGSLPTAQGPLVSAVLEKIFSDCKATKPSLLKASGIWLFCVVQYCAHLEEVQGRLREAQAAFMRLLNARDELVQETASRGLSLVYERGDADLKSTLVKDLVSAFTGSGPQLKVEEDTELFEPGALPTGEGKSVTSYKDIVNLANEVGDQRLVYKFMSLAANAATWSTRSAFGRFGLSNILGDSEVDPKLYPKLYRYRFDPNSNVQKSMDDIWKALVKDSGTVIDTHFDAILDDLLGSILGKEWRMRQASCAAIADLLSGRQFTQYEARYSDIWAAAYKVLDDVKGTVREAALKLCIALSTSLVRQLEESNNSSAANAMMKEALPFLLSDKGIESSVKDVQIFSTMTVMDIAKKGGDALKPFIAFAVPQLLGLLSTIEPEQINYHYQRAQEERRDQIDKLRSQMVNRSPISEAIENCLRFIDATVMADLAPKLESTIKSAIGLPTKIGCSRVLTTLFTRHAMDVKQSSSKFLRMMEKQAMDKNDEVSQAYARASAYMMRVAPDSAKDRWCQKLQDMYFASEDESRRQKVADAVAALAKISSDHFTAHETQMLPFAYLGSHDTDDYVGKVFQEVWGLHAGSSRTVIRYVPEIVKLVEKCLDTQQWAVRHTGAFTVAALVADAAKASEATGEISEANLKSIWPVFDMTLALKTFPGKEKLLDSFPKLVEKGKSWWENDAKVAAQLKKIAIREAKRNNDEYRVHAFAALWKFSRARDDLDMYDDIVAIVTPHLDEYMDEDKMDVDSKGNLASKTARNGFEALARGYNLASAKNEPLKVLSMVIKNLDRYLSSTKFGGIKREVWYDCVVDLTTHTKATSAAGNDDGLSLAYLKSLDLYTAETGVEGQRVRRAEAVAEVLAARKAGVFGAVEGDLAELVEKLKEAAKEERSLRVKEAWKQAFKELDA</sequence>
<dbReference type="Proteomes" id="UP001163324">
    <property type="component" value="Chromosome 1"/>
</dbReference>
<dbReference type="EMBL" id="CM047940">
    <property type="protein sequence ID" value="KAI9903727.1"/>
    <property type="molecule type" value="Genomic_DNA"/>
</dbReference>